<keyword evidence="3" id="KW-0444">Lipid biosynthesis</keyword>
<keyword evidence="7" id="KW-0276">Fatty acid metabolism</keyword>
<dbReference type="Pfam" id="PF04116">
    <property type="entry name" value="FA_hydroxylase"/>
    <property type="match status" value="1"/>
</dbReference>
<dbReference type="InterPro" id="IPR014430">
    <property type="entry name" value="Scs7"/>
</dbReference>
<evidence type="ECO:0000256" key="11">
    <source>
        <dbReference type="ARBA" id="ARBA00023098"/>
    </source>
</evidence>
<evidence type="ECO:0000259" key="15">
    <source>
        <dbReference type="Pfam" id="PF04116"/>
    </source>
</evidence>
<dbReference type="Proteomes" id="UP001216558">
    <property type="component" value="Unassembled WGS sequence"/>
</dbReference>
<evidence type="ECO:0000256" key="4">
    <source>
        <dbReference type="ARBA" id="ARBA00022692"/>
    </source>
</evidence>
<proteinExistence type="predicted"/>
<gene>
    <name evidence="16" type="ORF">OIK40_03830</name>
</gene>
<keyword evidence="4 14" id="KW-0812">Transmembrane</keyword>
<dbReference type="PANTHER" id="PTHR12863:SF1">
    <property type="entry name" value="FATTY ACID 2-HYDROXYLASE"/>
    <property type="match status" value="1"/>
</dbReference>
<feature type="domain" description="Fatty acid hydroxylase" evidence="15">
    <location>
        <begin position="66"/>
        <end position="202"/>
    </location>
</feature>
<evidence type="ECO:0000313" key="16">
    <source>
        <dbReference type="EMBL" id="MDC8753768.1"/>
    </source>
</evidence>
<accession>A0ABT5JMC1</accession>
<evidence type="ECO:0000256" key="8">
    <source>
        <dbReference type="ARBA" id="ARBA00022833"/>
    </source>
</evidence>
<keyword evidence="6" id="KW-0256">Endoplasmic reticulum</keyword>
<evidence type="ECO:0000256" key="12">
    <source>
        <dbReference type="ARBA" id="ARBA00023136"/>
    </source>
</evidence>
<comment type="cofactor">
    <cofactor evidence="1">
        <name>Zn(2+)</name>
        <dbReference type="ChEBI" id="CHEBI:29105"/>
    </cofactor>
</comment>
<feature type="transmembrane region" description="Helical" evidence="14">
    <location>
        <begin position="28"/>
        <end position="52"/>
    </location>
</feature>
<evidence type="ECO:0000256" key="7">
    <source>
        <dbReference type="ARBA" id="ARBA00022832"/>
    </source>
</evidence>
<evidence type="ECO:0000256" key="10">
    <source>
        <dbReference type="ARBA" id="ARBA00023002"/>
    </source>
</evidence>
<feature type="transmembrane region" description="Helical" evidence="14">
    <location>
        <begin position="114"/>
        <end position="135"/>
    </location>
</feature>
<evidence type="ECO:0000256" key="1">
    <source>
        <dbReference type="ARBA" id="ARBA00001947"/>
    </source>
</evidence>
<keyword evidence="5" id="KW-0479">Metal-binding</keyword>
<dbReference type="RefSeq" id="WP_273676360.1">
    <property type="nucleotide sequence ID" value="NZ_JAQQXQ010000002.1"/>
</dbReference>
<keyword evidence="11" id="KW-0443">Lipid metabolism</keyword>
<dbReference type="EMBL" id="JAQQXQ010000002">
    <property type="protein sequence ID" value="MDC8753768.1"/>
    <property type="molecule type" value="Genomic_DNA"/>
</dbReference>
<evidence type="ECO:0000256" key="5">
    <source>
        <dbReference type="ARBA" id="ARBA00022723"/>
    </source>
</evidence>
<dbReference type="InterPro" id="IPR006694">
    <property type="entry name" value="Fatty_acid_hydroxylase"/>
</dbReference>
<evidence type="ECO:0000313" key="17">
    <source>
        <dbReference type="Proteomes" id="UP001216558"/>
    </source>
</evidence>
<evidence type="ECO:0000256" key="3">
    <source>
        <dbReference type="ARBA" id="ARBA00022516"/>
    </source>
</evidence>
<comment type="subcellular location">
    <subcellularLocation>
        <location evidence="2">Endoplasmic reticulum membrane</location>
        <topology evidence="2">Multi-pass membrane protein</topology>
    </subcellularLocation>
</comment>
<evidence type="ECO:0000256" key="14">
    <source>
        <dbReference type="SAM" id="Phobius"/>
    </source>
</evidence>
<evidence type="ECO:0000256" key="6">
    <source>
        <dbReference type="ARBA" id="ARBA00022824"/>
    </source>
</evidence>
<protein>
    <submittedName>
        <fullName evidence="16">Sterol desaturase family protein</fullName>
    </submittedName>
</protein>
<keyword evidence="8" id="KW-0862">Zinc</keyword>
<evidence type="ECO:0000256" key="9">
    <source>
        <dbReference type="ARBA" id="ARBA00022989"/>
    </source>
</evidence>
<dbReference type="PANTHER" id="PTHR12863">
    <property type="entry name" value="FATTY ACID HYDROXYLASE"/>
    <property type="match status" value="1"/>
</dbReference>
<keyword evidence="17" id="KW-1185">Reference proteome</keyword>
<reference evidence="16 17" key="1">
    <citation type="submission" date="2022-10" db="EMBL/GenBank/DDBJ databases">
        <title>Erythrobacter sp. sf7 Genome sequencing.</title>
        <authorList>
            <person name="Park S."/>
        </authorList>
    </citation>
    <scope>NUCLEOTIDE SEQUENCE [LARGE SCALE GENOMIC DNA]</scope>
    <source>
        <strain evidence="17">sf7</strain>
    </source>
</reference>
<organism evidence="16 17">
    <name type="scientific">Erythrobacter fulvus</name>
    <dbReference type="NCBI Taxonomy" id="2987523"/>
    <lineage>
        <taxon>Bacteria</taxon>
        <taxon>Pseudomonadati</taxon>
        <taxon>Pseudomonadota</taxon>
        <taxon>Alphaproteobacteria</taxon>
        <taxon>Sphingomonadales</taxon>
        <taxon>Erythrobacteraceae</taxon>
        <taxon>Erythrobacter/Porphyrobacter group</taxon>
        <taxon>Erythrobacter</taxon>
    </lineage>
</organism>
<evidence type="ECO:0000256" key="13">
    <source>
        <dbReference type="ARBA" id="ARBA00023160"/>
    </source>
</evidence>
<keyword evidence="13" id="KW-0275">Fatty acid biosynthesis</keyword>
<keyword evidence="10" id="KW-0560">Oxidoreductase</keyword>
<keyword evidence="12 14" id="KW-0472">Membrane</keyword>
<name>A0ABT5JMC1_9SPHN</name>
<keyword evidence="9 14" id="KW-1133">Transmembrane helix</keyword>
<sequence length="210" mass="23647">MKGQGMPSGSPSSHPRVKLFRSARLERLTVISMRWFVVLWAILLPAIALVGIATAPTLWAPMLVGIGWLVWSLTEYLLHRHLFHFEPRSPLLQRAVFIIHGNHHSESNDPLRNLMPPVVSIPVGLLVWAAALAVAGPAGTWLLFGFMSGYVAYDIIHYACHQFPMKGPFGRMLKTHHMRHHHLRAKGNYAITGMLWDRVFATRISSHNEA</sequence>
<evidence type="ECO:0000256" key="2">
    <source>
        <dbReference type="ARBA" id="ARBA00004477"/>
    </source>
</evidence>
<comment type="caution">
    <text evidence="16">The sequence shown here is derived from an EMBL/GenBank/DDBJ whole genome shotgun (WGS) entry which is preliminary data.</text>
</comment>